<proteinExistence type="predicted"/>
<sequence>MLFQRCNNTLHKIFSNLRIAYLRNINTEEKTKKWESSLDFCNSCDEQCREQVVENMIILNDFLSLEEEKSLFEEVEPYMKKLHYEFDHWDDFIVFQAIHGYRETERLQWNEKNKVIIDKVRSVGFPASVPQLKLVHVLDLAENGVIKAHIDSTRFCGNTIAGLSLLSDSVMRLVHHEKKDLKVDALLRRRSLYIMKGVVRYNFTHEILGNDVSLFRGCPVLKTRRLSIICRNEPVS</sequence>
<dbReference type="InterPro" id="IPR037151">
    <property type="entry name" value="AlkB-like_sf"/>
</dbReference>
<name>A0AAN9V8D1_9ORTH</name>
<dbReference type="AlphaFoldDB" id="A0AAN9V8D1"/>
<comment type="cofactor">
    <cofactor evidence="1">
        <name>Fe(2+)</name>
        <dbReference type="ChEBI" id="CHEBI:29033"/>
    </cofactor>
</comment>
<dbReference type="PANTHER" id="PTHR21052:SF0">
    <property type="entry name" value="ALPHA-KETOGLUTARATE-DEPENDENT DIOXYGENASE ALKB HOMOLOG 7, MITOCHONDRIAL"/>
    <property type="match status" value="1"/>
</dbReference>
<organism evidence="2 3">
    <name type="scientific">Gryllus longicercus</name>
    <dbReference type="NCBI Taxonomy" id="2509291"/>
    <lineage>
        <taxon>Eukaryota</taxon>
        <taxon>Metazoa</taxon>
        <taxon>Ecdysozoa</taxon>
        <taxon>Arthropoda</taxon>
        <taxon>Hexapoda</taxon>
        <taxon>Insecta</taxon>
        <taxon>Pterygota</taxon>
        <taxon>Neoptera</taxon>
        <taxon>Polyneoptera</taxon>
        <taxon>Orthoptera</taxon>
        <taxon>Ensifera</taxon>
        <taxon>Gryllidea</taxon>
        <taxon>Grylloidea</taxon>
        <taxon>Gryllidae</taxon>
        <taxon>Gryllinae</taxon>
        <taxon>Gryllus</taxon>
    </lineage>
</organism>
<evidence type="ECO:0000313" key="2">
    <source>
        <dbReference type="EMBL" id="KAK7790224.1"/>
    </source>
</evidence>
<dbReference type="Proteomes" id="UP001378592">
    <property type="component" value="Unassembled WGS sequence"/>
</dbReference>
<protein>
    <submittedName>
        <fullName evidence="2">Uncharacterized protein</fullName>
    </submittedName>
</protein>
<dbReference type="GO" id="GO:0006974">
    <property type="term" value="P:DNA damage response"/>
    <property type="evidence" value="ECO:0007669"/>
    <property type="project" value="InterPro"/>
</dbReference>
<dbReference type="GO" id="GO:0005759">
    <property type="term" value="C:mitochondrial matrix"/>
    <property type="evidence" value="ECO:0007669"/>
    <property type="project" value="TreeGrafter"/>
</dbReference>
<comment type="caution">
    <text evidence="2">The sequence shown here is derived from an EMBL/GenBank/DDBJ whole genome shotgun (WGS) entry which is preliminary data.</text>
</comment>
<evidence type="ECO:0000313" key="3">
    <source>
        <dbReference type="Proteomes" id="UP001378592"/>
    </source>
</evidence>
<dbReference type="SUPFAM" id="SSF51197">
    <property type="entry name" value="Clavaminate synthase-like"/>
    <property type="match status" value="1"/>
</dbReference>
<dbReference type="PANTHER" id="PTHR21052">
    <property type="entry name" value="SPERMATOGENESIS ASSOCIATED 11-RELATED"/>
    <property type="match status" value="1"/>
</dbReference>
<dbReference type="InterPro" id="IPR032870">
    <property type="entry name" value="ALKBH7-like"/>
</dbReference>
<evidence type="ECO:0000256" key="1">
    <source>
        <dbReference type="ARBA" id="ARBA00001954"/>
    </source>
</evidence>
<reference evidence="2 3" key="1">
    <citation type="submission" date="2024-03" db="EMBL/GenBank/DDBJ databases">
        <title>The genome assembly and annotation of the cricket Gryllus longicercus Weissman &amp; Gray.</title>
        <authorList>
            <person name="Szrajer S."/>
            <person name="Gray D."/>
            <person name="Ylla G."/>
        </authorList>
    </citation>
    <scope>NUCLEOTIDE SEQUENCE [LARGE SCALE GENOMIC DNA]</scope>
    <source>
        <strain evidence="2">DAG 2021-001</strain>
        <tissue evidence="2">Whole body minus gut</tissue>
    </source>
</reference>
<dbReference type="Gene3D" id="2.60.120.590">
    <property type="entry name" value="Alpha-ketoglutarate-dependent dioxygenase AlkB-like"/>
    <property type="match status" value="1"/>
</dbReference>
<accession>A0AAN9V8D1</accession>
<keyword evidence="3" id="KW-1185">Reference proteome</keyword>
<dbReference type="GO" id="GO:0006631">
    <property type="term" value="P:fatty acid metabolic process"/>
    <property type="evidence" value="ECO:0007669"/>
    <property type="project" value="TreeGrafter"/>
</dbReference>
<gene>
    <name evidence="2" type="ORF">R5R35_014533</name>
</gene>
<dbReference type="EMBL" id="JAZDUA010000653">
    <property type="protein sequence ID" value="KAK7790224.1"/>
    <property type="molecule type" value="Genomic_DNA"/>
</dbReference>